<dbReference type="RefSeq" id="XP_002840649.1">
    <property type="nucleotide sequence ID" value="XM_002840603.1"/>
</dbReference>
<gene>
    <name evidence="2" type="ORF">GSTUM_00009287001</name>
</gene>
<dbReference type="HOGENOM" id="CLU_1050500_0_0_1"/>
<reference evidence="2 3" key="1">
    <citation type="journal article" date="2010" name="Nature">
        <title>Perigord black truffle genome uncovers evolutionary origins and mechanisms of symbiosis.</title>
        <authorList>
            <person name="Martin F."/>
            <person name="Kohler A."/>
            <person name="Murat C."/>
            <person name="Balestrini R."/>
            <person name="Coutinho P.M."/>
            <person name="Jaillon O."/>
            <person name="Montanini B."/>
            <person name="Morin E."/>
            <person name="Noel B."/>
            <person name="Percudani R."/>
            <person name="Porcel B."/>
            <person name="Rubini A."/>
            <person name="Amicucci A."/>
            <person name="Amselem J."/>
            <person name="Anthouard V."/>
            <person name="Arcioni S."/>
            <person name="Artiguenave F."/>
            <person name="Aury J.M."/>
            <person name="Ballario P."/>
            <person name="Bolchi A."/>
            <person name="Brenna A."/>
            <person name="Brun A."/>
            <person name="Buee M."/>
            <person name="Cantarel B."/>
            <person name="Chevalier G."/>
            <person name="Couloux A."/>
            <person name="Da Silva C."/>
            <person name="Denoeud F."/>
            <person name="Duplessis S."/>
            <person name="Ghignone S."/>
            <person name="Hilselberger B."/>
            <person name="Iotti M."/>
            <person name="Marcais B."/>
            <person name="Mello A."/>
            <person name="Miranda M."/>
            <person name="Pacioni G."/>
            <person name="Quesneville H."/>
            <person name="Riccioni C."/>
            <person name="Ruotolo R."/>
            <person name="Splivallo R."/>
            <person name="Stocchi V."/>
            <person name="Tisserant E."/>
            <person name="Viscomi A.R."/>
            <person name="Zambonelli A."/>
            <person name="Zampieri E."/>
            <person name="Henrissat B."/>
            <person name="Lebrun M.H."/>
            <person name="Paolocci F."/>
            <person name="Bonfante P."/>
            <person name="Ottonello S."/>
            <person name="Wincker P."/>
        </authorList>
    </citation>
    <scope>NUCLEOTIDE SEQUENCE [LARGE SCALE GENOMIC DNA]</scope>
    <source>
        <strain evidence="2 3">Mel28</strain>
    </source>
</reference>
<feature type="region of interest" description="Disordered" evidence="1">
    <location>
        <begin position="75"/>
        <end position="222"/>
    </location>
</feature>
<dbReference type="Proteomes" id="UP000006911">
    <property type="component" value="Unassembled WGS sequence"/>
</dbReference>
<organism evidence="2 3">
    <name type="scientific">Tuber melanosporum (strain Mel28)</name>
    <name type="common">Perigord black truffle</name>
    <dbReference type="NCBI Taxonomy" id="656061"/>
    <lineage>
        <taxon>Eukaryota</taxon>
        <taxon>Fungi</taxon>
        <taxon>Dikarya</taxon>
        <taxon>Ascomycota</taxon>
        <taxon>Pezizomycotina</taxon>
        <taxon>Pezizomycetes</taxon>
        <taxon>Pezizales</taxon>
        <taxon>Tuberaceae</taxon>
        <taxon>Tuber</taxon>
    </lineage>
</organism>
<dbReference type="GeneID" id="9186876"/>
<protein>
    <submittedName>
        <fullName evidence="2">(Perigord truffle) hypothetical protein</fullName>
    </submittedName>
</protein>
<dbReference type="AlphaFoldDB" id="D5GJZ7"/>
<evidence type="ECO:0000256" key="1">
    <source>
        <dbReference type="SAM" id="MobiDB-lite"/>
    </source>
</evidence>
<keyword evidence="3" id="KW-1185">Reference proteome</keyword>
<feature type="region of interest" description="Disordered" evidence="1">
    <location>
        <begin position="1"/>
        <end position="28"/>
    </location>
</feature>
<feature type="compositionally biased region" description="Basic residues" evidence="1">
    <location>
        <begin position="1"/>
        <end position="19"/>
    </location>
</feature>
<name>D5GJZ7_TUBMM</name>
<feature type="compositionally biased region" description="Polar residues" evidence="1">
    <location>
        <begin position="87"/>
        <end position="101"/>
    </location>
</feature>
<dbReference type="KEGG" id="tml:GSTUM_00009287001"/>
<sequence>MSRIKRNIAPSRRKQRSQRKQVDSTDRKDEEIYECIVVRFPGEIGARGEAREGVSTPKMTDGVAQAMDSAEHVTCPNDTLPVRASGARNTRSRAQTRVSAQESEKSAFTPVRGTRARRSACGNRIPKAPYEETNGVFTPPQPAATRKGKERVADTPETNPPARRGDRDTSNHDSAPTAETPKPALRRSTRKIPVSYYPPAETKRSLARPAKRPRAQVSRDSGAIMFRSEIDYDIPTEFEESNVRADLTDRPAVPVGRGWGLSRGL</sequence>
<evidence type="ECO:0000313" key="2">
    <source>
        <dbReference type="EMBL" id="CAZ84840.1"/>
    </source>
</evidence>
<accession>D5GJZ7</accession>
<evidence type="ECO:0000313" key="3">
    <source>
        <dbReference type="Proteomes" id="UP000006911"/>
    </source>
</evidence>
<dbReference type="InParanoid" id="D5GJZ7"/>
<proteinExistence type="predicted"/>
<dbReference type="EMBL" id="FN430335">
    <property type="protein sequence ID" value="CAZ84840.1"/>
    <property type="molecule type" value="Genomic_DNA"/>
</dbReference>
<feature type="compositionally biased region" description="Basic residues" evidence="1">
    <location>
        <begin position="205"/>
        <end position="214"/>
    </location>
</feature>